<evidence type="ECO:0000313" key="3">
    <source>
        <dbReference type="Proteomes" id="UP000218231"/>
    </source>
</evidence>
<dbReference type="AlphaFoldDB" id="A0A2A2JUC6"/>
<dbReference type="EMBL" id="LIAE01010214">
    <property type="protein sequence ID" value="PAV65273.1"/>
    <property type="molecule type" value="Genomic_DNA"/>
</dbReference>
<accession>A0A2A2JUC6</accession>
<organism evidence="2 3">
    <name type="scientific">Diploscapter pachys</name>
    <dbReference type="NCBI Taxonomy" id="2018661"/>
    <lineage>
        <taxon>Eukaryota</taxon>
        <taxon>Metazoa</taxon>
        <taxon>Ecdysozoa</taxon>
        <taxon>Nematoda</taxon>
        <taxon>Chromadorea</taxon>
        <taxon>Rhabditida</taxon>
        <taxon>Rhabditina</taxon>
        <taxon>Rhabditomorpha</taxon>
        <taxon>Rhabditoidea</taxon>
        <taxon>Rhabditidae</taxon>
        <taxon>Diploscapter</taxon>
    </lineage>
</organism>
<gene>
    <name evidence="2" type="ORF">WR25_09399</name>
</gene>
<evidence type="ECO:0000256" key="1">
    <source>
        <dbReference type="SAM" id="MobiDB-lite"/>
    </source>
</evidence>
<feature type="region of interest" description="Disordered" evidence="1">
    <location>
        <begin position="58"/>
        <end position="77"/>
    </location>
</feature>
<name>A0A2A2JUC6_9BILA</name>
<evidence type="ECO:0000313" key="2">
    <source>
        <dbReference type="EMBL" id="PAV65273.1"/>
    </source>
</evidence>
<protein>
    <submittedName>
        <fullName evidence="2">Uncharacterized protein</fullName>
    </submittedName>
</protein>
<keyword evidence="3" id="KW-1185">Reference proteome</keyword>
<sequence length="77" mass="8797">MEERWRDFAVLQRGEKMERELREGRGLFAQRQSNNPVGGREGEGKDEGIFSSLTEHRNAVQCSKKPPDALCSGFKEE</sequence>
<dbReference type="Proteomes" id="UP000218231">
    <property type="component" value="Unassembled WGS sequence"/>
</dbReference>
<comment type="caution">
    <text evidence="2">The sequence shown here is derived from an EMBL/GenBank/DDBJ whole genome shotgun (WGS) entry which is preliminary data.</text>
</comment>
<feature type="region of interest" description="Disordered" evidence="1">
    <location>
        <begin position="27"/>
        <end position="47"/>
    </location>
</feature>
<proteinExistence type="predicted"/>
<reference evidence="2 3" key="1">
    <citation type="journal article" date="2017" name="Curr. Biol.">
        <title>Genome architecture and evolution of a unichromosomal asexual nematode.</title>
        <authorList>
            <person name="Fradin H."/>
            <person name="Zegar C."/>
            <person name="Gutwein M."/>
            <person name="Lucas J."/>
            <person name="Kovtun M."/>
            <person name="Corcoran D."/>
            <person name="Baugh L.R."/>
            <person name="Kiontke K."/>
            <person name="Gunsalus K."/>
            <person name="Fitch D.H."/>
            <person name="Piano F."/>
        </authorList>
    </citation>
    <scope>NUCLEOTIDE SEQUENCE [LARGE SCALE GENOMIC DNA]</scope>
    <source>
        <strain evidence="2">PF1309</strain>
    </source>
</reference>